<accession>A0AAD9P936</accession>
<dbReference type="Proteomes" id="UP001209878">
    <property type="component" value="Unassembled WGS sequence"/>
</dbReference>
<name>A0AAD9P936_RIDPI</name>
<evidence type="ECO:0000313" key="3">
    <source>
        <dbReference type="Proteomes" id="UP001209878"/>
    </source>
</evidence>
<sequence>MPMYIDEYSLSQHGSHRTQSEMPPPKKPKTGLSRVEAFLTKTEVDDLRRDYLTRTTQSTGTRWCSDSSSEFIAHEQSLLSSRMDLASAYSEEAQDLSMHKQDPAEVCAETRVEAPAVHNDSNASSQGCSPHTTKLIDMIMSERSSFASKEGHRKRLEAMLVDYAPGQVAASAAAVFPTNTSCIMDPSKTQLHRKAFSKPMPSLQYVPLHYTDSRVAEPCVSRPDVSLELIKKVIDSSQTGKLDALMRRCTGSPRQWSQAARMSCATPKMISSQCLSDTRMSPPRLPLAPEHSKDLLAEKRNLCNFLETGKPGVAAASRLQQMLTSSLQGGNSHDTVLPSCGQWKPETPANSTDGSMGSPGLATEVCGINDNGIYQQTQATSLLQKHIELDAARNNATLIR</sequence>
<gene>
    <name evidence="2" type="ORF">NP493_81g05014</name>
</gene>
<evidence type="ECO:0000256" key="1">
    <source>
        <dbReference type="SAM" id="MobiDB-lite"/>
    </source>
</evidence>
<protein>
    <submittedName>
        <fullName evidence="2">Uncharacterized protein</fullName>
    </submittedName>
</protein>
<dbReference type="AlphaFoldDB" id="A0AAD9P936"/>
<proteinExistence type="predicted"/>
<keyword evidence="3" id="KW-1185">Reference proteome</keyword>
<comment type="caution">
    <text evidence="2">The sequence shown here is derived from an EMBL/GenBank/DDBJ whole genome shotgun (WGS) entry which is preliminary data.</text>
</comment>
<dbReference type="EMBL" id="JAODUO010000079">
    <property type="protein sequence ID" value="KAK2190473.1"/>
    <property type="molecule type" value="Genomic_DNA"/>
</dbReference>
<reference evidence="2" key="1">
    <citation type="journal article" date="2023" name="Mol. Biol. Evol.">
        <title>Third-Generation Sequencing Reveals the Adaptive Role of the Epigenome in Three Deep-Sea Polychaetes.</title>
        <authorList>
            <person name="Perez M."/>
            <person name="Aroh O."/>
            <person name="Sun Y."/>
            <person name="Lan Y."/>
            <person name="Juniper S.K."/>
            <person name="Young C.R."/>
            <person name="Angers B."/>
            <person name="Qian P.Y."/>
        </authorList>
    </citation>
    <scope>NUCLEOTIDE SEQUENCE</scope>
    <source>
        <strain evidence="2">R07B-5</strain>
    </source>
</reference>
<feature type="region of interest" description="Disordered" evidence="1">
    <location>
        <begin position="7"/>
        <end position="31"/>
    </location>
</feature>
<organism evidence="2 3">
    <name type="scientific">Ridgeia piscesae</name>
    <name type="common">Tubeworm</name>
    <dbReference type="NCBI Taxonomy" id="27915"/>
    <lineage>
        <taxon>Eukaryota</taxon>
        <taxon>Metazoa</taxon>
        <taxon>Spiralia</taxon>
        <taxon>Lophotrochozoa</taxon>
        <taxon>Annelida</taxon>
        <taxon>Polychaeta</taxon>
        <taxon>Sedentaria</taxon>
        <taxon>Canalipalpata</taxon>
        <taxon>Sabellida</taxon>
        <taxon>Siboglinidae</taxon>
        <taxon>Ridgeia</taxon>
    </lineage>
</organism>
<evidence type="ECO:0000313" key="2">
    <source>
        <dbReference type="EMBL" id="KAK2190473.1"/>
    </source>
</evidence>